<dbReference type="WBParaSite" id="PS1159_v2.g16833.t1">
    <property type="protein sequence ID" value="PS1159_v2.g16833.t1"/>
    <property type="gene ID" value="PS1159_v2.g16833"/>
</dbReference>
<evidence type="ECO:0000313" key="1">
    <source>
        <dbReference type="Proteomes" id="UP000887580"/>
    </source>
</evidence>
<protein>
    <submittedName>
        <fullName evidence="2">Uncharacterized protein</fullName>
    </submittedName>
</protein>
<sequence>MSSYSASSAETTVNKTPSRSEKEQHGGAGDSIGRNYHDQSPSSRPSTGTRQRIRRHPKGTPGYSTPQALPKRQLGASEMRGYSSSYMPMSYSQSTSDDLFAFDEIDALLYTFKELYDLVEAERFVCDPALMAPYHDLSPGSNKMVRQRVNSRPNRKDFNDFDI</sequence>
<dbReference type="Proteomes" id="UP000887580">
    <property type="component" value="Unplaced"/>
</dbReference>
<proteinExistence type="predicted"/>
<name>A0AC35FF23_9BILA</name>
<reference evidence="2" key="1">
    <citation type="submission" date="2022-11" db="UniProtKB">
        <authorList>
            <consortium name="WormBaseParasite"/>
        </authorList>
    </citation>
    <scope>IDENTIFICATION</scope>
</reference>
<evidence type="ECO:0000313" key="2">
    <source>
        <dbReference type="WBParaSite" id="PS1159_v2.g16833.t1"/>
    </source>
</evidence>
<accession>A0AC35FF23</accession>
<organism evidence="1 2">
    <name type="scientific">Panagrolaimus sp. PS1159</name>
    <dbReference type="NCBI Taxonomy" id="55785"/>
    <lineage>
        <taxon>Eukaryota</taxon>
        <taxon>Metazoa</taxon>
        <taxon>Ecdysozoa</taxon>
        <taxon>Nematoda</taxon>
        <taxon>Chromadorea</taxon>
        <taxon>Rhabditida</taxon>
        <taxon>Tylenchina</taxon>
        <taxon>Panagrolaimomorpha</taxon>
        <taxon>Panagrolaimoidea</taxon>
        <taxon>Panagrolaimidae</taxon>
        <taxon>Panagrolaimus</taxon>
    </lineage>
</organism>